<accession>A0A9W7FWT5</accession>
<dbReference type="Proteomes" id="UP001165065">
    <property type="component" value="Unassembled WGS sequence"/>
</dbReference>
<evidence type="ECO:0000313" key="2">
    <source>
        <dbReference type="Proteomes" id="UP001165065"/>
    </source>
</evidence>
<dbReference type="SUPFAM" id="SSF56784">
    <property type="entry name" value="HAD-like"/>
    <property type="match status" value="1"/>
</dbReference>
<dbReference type="InterPro" id="IPR050155">
    <property type="entry name" value="HAD-like_hydrolase_sf"/>
</dbReference>
<protein>
    <recommendedName>
        <fullName evidence="3">Phosphoglycolate phosphatase</fullName>
    </recommendedName>
</protein>
<dbReference type="PANTHER" id="PTHR43434">
    <property type="entry name" value="PHOSPHOGLYCOLATE PHOSPHATASE"/>
    <property type="match status" value="1"/>
</dbReference>
<dbReference type="PANTHER" id="PTHR43434:SF1">
    <property type="entry name" value="PHOSPHOGLYCOLATE PHOSPHATASE"/>
    <property type="match status" value="1"/>
</dbReference>
<evidence type="ECO:0000313" key="1">
    <source>
        <dbReference type="EMBL" id="GMI21390.1"/>
    </source>
</evidence>
<dbReference type="AlphaFoldDB" id="A0A9W7FWT5"/>
<dbReference type="Gene3D" id="3.40.50.1000">
    <property type="entry name" value="HAD superfamily/HAD-like"/>
    <property type="match status" value="1"/>
</dbReference>
<dbReference type="NCBIfam" id="TIGR01549">
    <property type="entry name" value="HAD-SF-IA-v1"/>
    <property type="match status" value="1"/>
</dbReference>
<dbReference type="SFLD" id="SFLDG01129">
    <property type="entry name" value="C1.5:_HAD__Beta-PGM__Phosphata"/>
    <property type="match status" value="1"/>
</dbReference>
<evidence type="ECO:0008006" key="3">
    <source>
        <dbReference type="Google" id="ProtNLM"/>
    </source>
</evidence>
<dbReference type="Gene3D" id="1.10.150.240">
    <property type="entry name" value="Putative phosphatase, domain 2"/>
    <property type="match status" value="1"/>
</dbReference>
<dbReference type="EMBL" id="BRYA01000528">
    <property type="protein sequence ID" value="GMI21390.1"/>
    <property type="molecule type" value="Genomic_DNA"/>
</dbReference>
<dbReference type="PRINTS" id="PR00413">
    <property type="entry name" value="HADHALOGNASE"/>
</dbReference>
<sequence>MPIKAVVFDIDGTLVQSTPHCLRTTNQLLVENGKPALSAEEYKAATKWDTPTRFTVHLHGEAALSAPNFEELYKDGLRLGGQFDERYVATLSADNCPLFTDIKPSLLTLPSSSPDGVKIAALTNACVAYAEKVLLAHGISSSFGAIEGADSVPASKPSPLGLLQICERLGVEPAETLMVGDAVGDGKAGVSAGCRSLGVSWGSYTAETLEESRQFSEGVVGTREEMWAKIESLLVTMASS</sequence>
<dbReference type="Pfam" id="PF00702">
    <property type="entry name" value="Hydrolase"/>
    <property type="match status" value="1"/>
</dbReference>
<comment type="caution">
    <text evidence="1">The sequence shown here is derived from an EMBL/GenBank/DDBJ whole genome shotgun (WGS) entry which is preliminary data.</text>
</comment>
<dbReference type="GO" id="GO:0006281">
    <property type="term" value="P:DNA repair"/>
    <property type="evidence" value="ECO:0007669"/>
    <property type="project" value="TreeGrafter"/>
</dbReference>
<proteinExistence type="predicted"/>
<reference evidence="2" key="1">
    <citation type="journal article" date="2023" name="Commun. Biol.">
        <title>Genome analysis of Parmales, the sister group of diatoms, reveals the evolutionary specialization of diatoms from phago-mixotrophs to photoautotrophs.</title>
        <authorList>
            <person name="Ban H."/>
            <person name="Sato S."/>
            <person name="Yoshikawa S."/>
            <person name="Yamada K."/>
            <person name="Nakamura Y."/>
            <person name="Ichinomiya M."/>
            <person name="Sato N."/>
            <person name="Blanc-Mathieu R."/>
            <person name="Endo H."/>
            <person name="Kuwata A."/>
            <person name="Ogata H."/>
        </authorList>
    </citation>
    <scope>NUCLEOTIDE SEQUENCE [LARGE SCALE GENOMIC DNA]</scope>
</reference>
<keyword evidence="2" id="KW-1185">Reference proteome</keyword>
<dbReference type="InterPro" id="IPR023198">
    <property type="entry name" value="PGP-like_dom2"/>
</dbReference>
<name>A0A9W7FWT5_9STRA</name>
<dbReference type="SFLD" id="SFLDS00003">
    <property type="entry name" value="Haloacid_Dehalogenase"/>
    <property type="match status" value="1"/>
</dbReference>
<dbReference type="InterPro" id="IPR036412">
    <property type="entry name" value="HAD-like_sf"/>
</dbReference>
<dbReference type="InterPro" id="IPR006439">
    <property type="entry name" value="HAD-SF_hydro_IA"/>
</dbReference>
<dbReference type="OrthoDB" id="269227at2759"/>
<dbReference type="GO" id="GO:0008967">
    <property type="term" value="F:phosphoglycolate phosphatase activity"/>
    <property type="evidence" value="ECO:0007669"/>
    <property type="project" value="TreeGrafter"/>
</dbReference>
<gene>
    <name evidence="1" type="ORF">TrCOL_g2418</name>
</gene>
<dbReference type="InterPro" id="IPR023214">
    <property type="entry name" value="HAD_sf"/>
</dbReference>
<organism evidence="1 2">
    <name type="scientific">Triparma columacea</name>
    <dbReference type="NCBI Taxonomy" id="722753"/>
    <lineage>
        <taxon>Eukaryota</taxon>
        <taxon>Sar</taxon>
        <taxon>Stramenopiles</taxon>
        <taxon>Ochrophyta</taxon>
        <taxon>Bolidophyceae</taxon>
        <taxon>Parmales</taxon>
        <taxon>Triparmaceae</taxon>
        <taxon>Triparma</taxon>
    </lineage>
</organism>